<keyword evidence="1" id="KW-0812">Transmembrane</keyword>
<dbReference type="InterPro" id="IPR038690">
    <property type="entry name" value="NusG_2_sf"/>
</dbReference>
<dbReference type="EMBL" id="JACRSX010000007">
    <property type="protein sequence ID" value="MBC8562419.1"/>
    <property type="molecule type" value="Genomic_DNA"/>
</dbReference>
<name>A0ABR7N1P1_9FIRM</name>
<dbReference type="Pfam" id="PF07009">
    <property type="entry name" value="NusG_II"/>
    <property type="match status" value="1"/>
</dbReference>
<evidence type="ECO:0000313" key="3">
    <source>
        <dbReference type="Proteomes" id="UP000606193"/>
    </source>
</evidence>
<keyword evidence="3" id="KW-1185">Reference proteome</keyword>
<dbReference type="Gene3D" id="2.60.320.10">
    <property type="entry name" value="N-utilization substance G protein NusG, insert domain"/>
    <property type="match status" value="1"/>
</dbReference>
<feature type="transmembrane region" description="Helical" evidence="1">
    <location>
        <begin position="12"/>
        <end position="31"/>
    </location>
</feature>
<dbReference type="Proteomes" id="UP000606193">
    <property type="component" value="Unassembled WGS sequence"/>
</dbReference>
<evidence type="ECO:0000256" key="1">
    <source>
        <dbReference type="SAM" id="Phobius"/>
    </source>
</evidence>
<keyword evidence="1" id="KW-0472">Membrane</keyword>
<organism evidence="2 3">
    <name type="scientific">Jutongia huaianensis</name>
    <dbReference type="NCBI Taxonomy" id="2763668"/>
    <lineage>
        <taxon>Bacteria</taxon>
        <taxon>Bacillati</taxon>
        <taxon>Bacillota</taxon>
        <taxon>Clostridia</taxon>
        <taxon>Lachnospirales</taxon>
        <taxon>Lachnospiraceae</taxon>
        <taxon>Jutongia</taxon>
    </lineage>
</organism>
<reference evidence="2 3" key="1">
    <citation type="submission" date="2020-08" db="EMBL/GenBank/DDBJ databases">
        <title>Genome public.</title>
        <authorList>
            <person name="Liu C."/>
            <person name="Sun Q."/>
        </authorList>
    </citation>
    <scope>NUCLEOTIDE SEQUENCE [LARGE SCALE GENOMIC DNA]</scope>
    <source>
        <strain evidence="2 3">NSJ-37</strain>
    </source>
</reference>
<proteinExistence type="predicted"/>
<sequence>MKKRLSIKNDLLLLILLLVIGLLIPLGYQLFHRTAGNTVTITIDGDLWRTLPLSTDTTIDIPGRGGTNTLCIKNGQASITEADCPDKLCVHQVSIQHNGESLVCLPHKVIVKVTANASDRDLDGIAK</sequence>
<dbReference type="CDD" id="cd09911">
    <property type="entry name" value="Lin0431_like"/>
    <property type="match status" value="1"/>
</dbReference>
<protein>
    <submittedName>
        <fullName evidence="2">NusG domain II-containing protein</fullName>
    </submittedName>
</protein>
<comment type="caution">
    <text evidence="2">The sequence shown here is derived from an EMBL/GenBank/DDBJ whole genome shotgun (WGS) entry which is preliminary data.</text>
</comment>
<dbReference type="RefSeq" id="WP_118689604.1">
    <property type="nucleotide sequence ID" value="NZ_JACRSX010000007.1"/>
</dbReference>
<evidence type="ECO:0000313" key="2">
    <source>
        <dbReference type="EMBL" id="MBC8562419.1"/>
    </source>
</evidence>
<gene>
    <name evidence="2" type="ORF">H8704_07220</name>
</gene>
<accession>A0ABR7N1P1</accession>
<keyword evidence="1" id="KW-1133">Transmembrane helix</keyword>